<evidence type="ECO:0000313" key="4">
    <source>
        <dbReference type="EMBL" id="MEH8015648.1"/>
    </source>
</evidence>
<keyword evidence="1" id="KW-0378">Hydrolase</keyword>
<feature type="signal peptide" evidence="2">
    <location>
        <begin position="1"/>
        <end position="22"/>
    </location>
</feature>
<dbReference type="SUPFAM" id="SSF53474">
    <property type="entry name" value="alpha/beta-Hydrolases"/>
    <property type="match status" value="1"/>
</dbReference>
<evidence type="ECO:0000256" key="1">
    <source>
        <dbReference type="ARBA" id="ARBA00022801"/>
    </source>
</evidence>
<evidence type="ECO:0000259" key="3">
    <source>
        <dbReference type="Pfam" id="PF00326"/>
    </source>
</evidence>
<dbReference type="SUPFAM" id="SSF82171">
    <property type="entry name" value="DPP6 N-terminal domain-like"/>
    <property type="match status" value="1"/>
</dbReference>
<organism evidence="4 5">
    <name type="scientific">Rheinheimera muenzenbergensis</name>
    <dbReference type="NCBI Taxonomy" id="1193628"/>
    <lineage>
        <taxon>Bacteria</taxon>
        <taxon>Pseudomonadati</taxon>
        <taxon>Pseudomonadota</taxon>
        <taxon>Gammaproteobacteria</taxon>
        <taxon>Chromatiales</taxon>
        <taxon>Chromatiaceae</taxon>
        <taxon>Rheinheimera</taxon>
    </lineage>
</organism>
<evidence type="ECO:0000256" key="2">
    <source>
        <dbReference type="SAM" id="SignalP"/>
    </source>
</evidence>
<comment type="caution">
    <text evidence="4">The sequence shown here is derived from an EMBL/GenBank/DDBJ whole genome shotgun (WGS) entry which is preliminary data.</text>
</comment>
<dbReference type="Gene3D" id="3.40.50.1820">
    <property type="entry name" value="alpha/beta hydrolase"/>
    <property type="match status" value="1"/>
</dbReference>
<protein>
    <submittedName>
        <fullName evidence="4">Prolyl oligopeptidase family serine peptidase</fullName>
    </submittedName>
</protein>
<gene>
    <name evidence="4" type="ORF">MN202_00240</name>
</gene>
<feature type="chain" id="PRO_5045570212" evidence="2">
    <location>
        <begin position="23"/>
        <end position="652"/>
    </location>
</feature>
<dbReference type="PANTHER" id="PTHR42776">
    <property type="entry name" value="SERINE PEPTIDASE S9 FAMILY MEMBER"/>
    <property type="match status" value="1"/>
</dbReference>
<proteinExistence type="predicted"/>
<sequence>MQNAIRIMLLCAVFIIQWPAVAANDADMVALLSQNPTYTNVQISPDGRFISAVVNINNKTALGIIERKNFKMVNAIRFPGREEIGGYFWANNERLVIKMAEIMPWKQEPSYYGELFAINWDSSKASLIYGYRAGEMQTGSHIKKKEATKGWAEIVSVMPDNEEQILISSTPWSEGGDRLAELMLLDIYTGKMRKVGHSPVPYADFIADQDGALKLAVGVDKGDNTLVYRFNDKVKDWEQVPASNFGERFSAIGLDESGDSVYVLDDYGQDKTGLFKLKLADFSYKEIFTDKNVDIAHFEHTKNDNRIFALKLDDGLPTYVLLSDKYAEAQVFKDLLATFPGNALTITSKTSNEQFWVVAIYSDINAGSYFLFDKKNSSMTKLFDRMPALAKAKLATTEAIAFKSFDDTQIHGYFTAGKGNSANKPLIVNVHGGPHFVRDSWGFDREVQLLATAGYSVLQLNYRGSWGYGLKHQEAGYLQWGDAIQQDIIAGTRWAIDSGKAKAGNVCIMGGSFGGYSAVQSAVLAPDLYKCAVAVAGIYDLTLMKEEGDIPTRTFGVAYLDNVLGKDDAVIQHISPVNHVEKLQAALFIAHGKKDKRAPLEHATRLKAALDKAGKQYQWLEFDDETHGFYSPENRSVYYKQLLDFVGQHLTL</sequence>
<reference evidence="4 5" key="1">
    <citation type="journal article" date="2023" name="Ecotoxicol. Environ. Saf.">
        <title>Mercury remediation potential of mercury-resistant strain Rheinheimera metallidurans sp. nov. isolated from a municipal waste dumping site.</title>
        <authorList>
            <person name="Yadav V."/>
            <person name="Manjhi A."/>
            <person name="Vadakedath N."/>
        </authorList>
    </citation>
    <scope>NUCLEOTIDE SEQUENCE [LARGE SCALE GENOMIC DNA]</scope>
    <source>
        <strain evidence="4 5">E-49</strain>
    </source>
</reference>
<dbReference type="Pfam" id="PF00326">
    <property type="entry name" value="Peptidase_S9"/>
    <property type="match status" value="1"/>
</dbReference>
<feature type="domain" description="Peptidase S9 prolyl oligopeptidase catalytic" evidence="3">
    <location>
        <begin position="441"/>
        <end position="650"/>
    </location>
</feature>
<dbReference type="Proteomes" id="UP001375382">
    <property type="component" value="Unassembled WGS sequence"/>
</dbReference>
<dbReference type="InterPro" id="IPR029058">
    <property type="entry name" value="AB_hydrolase_fold"/>
</dbReference>
<evidence type="ECO:0000313" key="5">
    <source>
        <dbReference type="Proteomes" id="UP001375382"/>
    </source>
</evidence>
<name>A0ABU8C138_9GAMM</name>
<keyword evidence="2" id="KW-0732">Signal</keyword>
<keyword evidence="5" id="KW-1185">Reference proteome</keyword>
<accession>A0ABU8C138</accession>
<dbReference type="InterPro" id="IPR001375">
    <property type="entry name" value="Peptidase_S9_cat"/>
</dbReference>
<dbReference type="EMBL" id="JALAAR010000001">
    <property type="protein sequence ID" value="MEH8015648.1"/>
    <property type="molecule type" value="Genomic_DNA"/>
</dbReference>
<dbReference type="PANTHER" id="PTHR42776:SF27">
    <property type="entry name" value="DIPEPTIDYL PEPTIDASE FAMILY MEMBER 6"/>
    <property type="match status" value="1"/>
</dbReference>